<feature type="domain" description="Type II secretion system protein GspF" evidence="7">
    <location>
        <begin position="176"/>
        <end position="301"/>
    </location>
</feature>
<evidence type="ECO:0000256" key="1">
    <source>
        <dbReference type="ARBA" id="ARBA00004651"/>
    </source>
</evidence>
<evidence type="ECO:0000256" key="6">
    <source>
        <dbReference type="SAM" id="Phobius"/>
    </source>
</evidence>
<protein>
    <submittedName>
        <fullName evidence="8">Type II secretion system F family protein</fullName>
    </submittedName>
</protein>
<evidence type="ECO:0000256" key="4">
    <source>
        <dbReference type="ARBA" id="ARBA00022989"/>
    </source>
</evidence>
<evidence type="ECO:0000313" key="8">
    <source>
        <dbReference type="EMBL" id="MFC4264286.1"/>
    </source>
</evidence>
<dbReference type="RefSeq" id="WP_230067925.1">
    <property type="nucleotide sequence ID" value="NZ_BAABLL010000001.1"/>
</dbReference>
<evidence type="ECO:0000259" key="7">
    <source>
        <dbReference type="Pfam" id="PF00482"/>
    </source>
</evidence>
<gene>
    <name evidence="8" type="ORF">ACFOW9_01570</name>
</gene>
<keyword evidence="5 6" id="KW-0472">Membrane</keyword>
<keyword evidence="4 6" id="KW-1133">Transmembrane helix</keyword>
<dbReference type="Pfam" id="PF00482">
    <property type="entry name" value="T2SSF"/>
    <property type="match status" value="1"/>
</dbReference>
<dbReference type="InterPro" id="IPR018076">
    <property type="entry name" value="T2SS_GspF_dom"/>
</dbReference>
<feature type="transmembrane region" description="Helical" evidence="6">
    <location>
        <begin position="108"/>
        <end position="129"/>
    </location>
</feature>
<proteinExistence type="predicted"/>
<feature type="transmembrane region" description="Helical" evidence="6">
    <location>
        <begin position="135"/>
        <end position="157"/>
    </location>
</feature>
<name>A0ABV8QVQ9_9MICC</name>
<keyword evidence="9" id="KW-1185">Reference proteome</keyword>
<feature type="transmembrane region" description="Helical" evidence="6">
    <location>
        <begin position="282"/>
        <end position="308"/>
    </location>
</feature>
<evidence type="ECO:0000256" key="2">
    <source>
        <dbReference type="ARBA" id="ARBA00022475"/>
    </source>
</evidence>
<keyword evidence="2" id="KW-1003">Cell membrane</keyword>
<comment type="caution">
    <text evidence="8">The sequence shown here is derived from an EMBL/GenBank/DDBJ whole genome shotgun (WGS) entry which is preliminary data.</text>
</comment>
<accession>A0ABV8QVQ9</accession>
<dbReference type="EMBL" id="JBHSCQ010000004">
    <property type="protein sequence ID" value="MFC4264286.1"/>
    <property type="molecule type" value="Genomic_DNA"/>
</dbReference>
<comment type="subcellular location">
    <subcellularLocation>
        <location evidence="1">Cell membrane</location>
        <topology evidence="1">Multi-pass membrane protein</topology>
    </subcellularLocation>
</comment>
<evidence type="ECO:0000256" key="3">
    <source>
        <dbReference type="ARBA" id="ARBA00022692"/>
    </source>
</evidence>
<organism evidence="8 9">
    <name type="scientific">Arthrobacter cryoconiti</name>
    <dbReference type="NCBI Taxonomy" id="748907"/>
    <lineage>
        <taxon>Bacteria</taxon>
        <taxon>Bacillati</taxon>
        <taxon>Actinomycetota</taxon>
        <taxon>Actinomycetes</taxon>
        <taxon>Micrococcales</taxon>
        <taxon>Micrococcaceae</taxon>
        <taxon>Arthrobacter</taxon>
    </lineage>
</organism>
<reference evidence="9" key="1">
    <citation type="journal article" date="2019" name="Int. J. Syst. Evol. Microbiol.">
        <title>The Global Catalogue of Microorganisms (GCM) 10K type strain sequencing project: providing services to taxonomists for standard genome sequencing and annotation.</title>
        <authorList>
            <consortium name="The Broad Institute Genomics Platform"/>
            <consortium name="The Broad Institute Genome Sequencing Center for Infectious Disease"/>
            <person name="Wu L."/>
            <person name="Ma J."/>
        </authorList>
    </citation>
    <scope>NUCLEOTIDE SEQUENCE [LARGE SCALE GENOMIC DNA]</scope>
    <source>
        <strain evidence="9">CGMCC 1.10698</strain>
    </source>
</reference>
<keyword evidence="3 6" id="KW-0812">Transmembrane</keyword>
<dbReference type="PANTHER" id="PTHR35007:SF2">
    <property type="entry name" value="PILUS ASSEMBLE PROTEIN"/>
    <property type="match status" value="1"/>
</dbReference>
<dbReference type="PANTHER" id="PTHR35007">
    <property type="entry name" value="INTEGRAL MEMBRANE PROTEIN-RELATED"/>
    <property type="match status" value="1"/>
</dbReference>
<sequence length="312" mass="33646">MNGHLAAVVVTGFGLGIGLWLILVRVPLMRRTTLTQRVEPQLRGVDNRSKLLKESEDSVLFGPLERLFRLFLSDAVGRLGRFNISVNGIEVRLQQAGRRESALEFRAIQLLWSGIGMLAGLVLSLGLIWSGRANAMGGFTLTLAMALGGYLAFDHLLGVAIKRRRDRVLSEFPAIAELLALAVGAGESAASALARVARQSRGELANEFGEVLAQTRAGVPLIEALEEFSTRLNISAVTRFVDGISVAVNRGTPLADVLRAQAQDVRDVAKRELMESAGRKEIAMMVPLVFGVLPLTVIFAVFPGLALLQIGL</sequence>
<evidence type="ECO:0000313" key="9">
    <source>
        <dbReference type="Proteomes" id="UP001595773"/>
    </source>
</evidence>
<dbReference type="Proteomes" id="UP001595773">
    <property type="component" value="Unassembled WGS sequence"/>
</dbReference>
<feature type="transmembrane region" description="Helical" evidence="6">
    <location>
        <begin position="6"/>
        <end position="28"/>
    </location>
</feature>
<evidence type="ECO:0000256" key="5">
    <source>
        <dbReference type="ARBA" id="ARBA00023136"/>
    </source>
</evidence>